<keyword evidence="1" id="KW-0812">Transmembrane</keyword>
<feature type="transmembrane region" description="Helical" evidence="1">
    <location>
        <begin position="21"/>
        <end position="43"/>
    </location>
</feature>
<name>A0ABN5LNM2_9BACT</name>
<reference evidence="2 3" key="1">
    <citation type="submission" date="2018-05" db="EMBL/GenBank/DDBJ databases">
        <title>Chitinophaga sp. nov., isolated from rhizosphere soil of Alhagi.</title>
        <authorList>
            <person name="Liu Y."/>
        </authorList>
    </citation>
    <scope>NUCLEOTIDE SEQUENCE [LARGE SCALE GENOMIC DNA]</scope>
    <source>
        <strain evidence="2 3">T22</strain>
    </source>
</reference>
<feature type="transmembrane region" description="Helical" evidence="1">
    <location>
        <begin position="256"/>
        <end position="276"/>
    </location>
</feature>
<evidence type="ECO:0000256" key="1">
    <source>
        <dbReference type="SAM" id="Phobius"/>
    </source>
</evidence>
<evidence type="ECO:0000313" key="3">
    <source>
        <dbReference type="Proteomes" id="UP000246099"/>
    </source>
</evidence>
<proteinExistence type="predicted"/>
<feature type="transmembrane region" description="Helical" evidence="1">
    <location>
        <begin position="97"/>
        <end position="122"/>
    </location>
</feature>
<gene>
    <name evidence="2" type="ORF">DLD77_04210</name>
</gene>
<protein>
    <recommendedName>
        <fullName evidence="4">ABC transporter permease</fullName>
    </recommendedName>
</protein>
<keyword evidence="1" id="KW-1133">Transmembrane helix</keyword>
<feature type="transmembrane region" description="Helical" evidence="1">
    <location>
        <begin position="142"/>
        <end position="165"/>
    </location>
</feature>
<keyword evidence="1" id="KW-0472">Membrane</keyword>
<sequence>MQFSFSRFIHLCRLQLAANRKLYLLGMAALAGMLLAFMLFFLITDDELSYNTQQTIYMIGLVLSSGVFTTTIFKQYAEKSQRTQALMLPVSALEKMVLAVLLTLVVYPLVYTVICLSCLKVMNYIDIYWLGNPNALYWLNASYTPGLLIMYVYVQSFVLLGAIWFRKQTFVKSAVMICLIIIGIHAVHSFLGRKIIGSAQPANVEAVGQKLGATGISNFRYDGGMPYINTLLTASAKINGKWDTEYYMVELPRPGFAIMATVLILVPFFLWFITLLKLREQQL</sequence>
<dbReference type="EMBL" id="CP029600">
    <property type="protein sequence ID" value="AWO00960.1"/>
    <property type="molecule type" value="Genomic_DNA"/>
</dbReference>
<feature type="transmembrane region" description="Helical" evidence="1">
    <location>
        <begin position="55"/>
        <end position="76"/>
    </location>
</feature>
<evidence type="ECO:0008006" key="4">
    <source>
        <dbReference type="Google" id="ProtNLM"/>
    </source>
</evidence>
<dbReference type="Proteomes" id="UP000246099">
    <property type="component" value="Chromosome"/>
</dbReference>
<dbReference type="RefSeq" id="WP_119076973.1">
    <property type="nucleotide sequence ID" value="NZ_CP029600.1"/>
</dbReference>
<keyword evidence="3" id="KW-1185">Reference proteome</keyword>
<evidence type="ECO:0000313" key="2">
    <source>
        <dbReference type="EMBL" id="AWO00960.1"/>
    </source>
</evidence>
<accession>A0ABN5LNM2</accession>
<feature type="transmembrane region" description="Helical" evidence="1">
    <location>
        <begin position="174"/>
        <end position="191"/>
    </location>
</feature>
<organism evidence="2 3">
    <name type="scientific">Chitinophaga alhagiae</name>
    <dbReference type="NCBI Taxonomy" id="2203219"/>
    <lineage>
        <taxon>Bacteria</taxon>
        <taxon>Pseudomonadati</taxon>
        <taxon>Bacteroidota</taxon>
        <taxon>Chitinophagia</taxon>
        <taxon>Chitinophagales</taxon>
        <taxon>Chitinophagaceae</taxon>
        <taxon>Chitinophaga</taxon>
    </lineage>
</organism>